<dbReference type="InterPro" id="IPR002575">
    <property type="entry name" value="Aminoglycoside_PTrfase"/>
</dbReference>
<dbReference type="GO" id="GO:0016740">
    <property type="term" value="F:transferase activity"/>
    <property type="evidence" value="ECO:0007669"/>
    <property type="project" value="UniProtKB-KW"/>
</dbReference>
<reference evidence="2 3" key="1">
    <citation type="submission" date="2020-07" db="EMBL/GenBank/DDBJ databases">
        <title>Genome of Haloechinothrix sp.</title>
        <authorList>
            <person name="Tang S.-K."/>
            <person name="Yang L."/>
            <person name="Zhu W.-Y."/>
        </authorList>
    </citation>
    <scope>NUCLEOTIDE SEQUENCE [LARGE SCALE GENOMIC DNA]</scope>
    <source>
        <strain evidence="2 3">YIM 98757</strain>
    </source>
</reference>
<dbReference type="PANTHER" id="PTHR21310">
    <property type="entry name" value="AMINOGLYCOSIDE PHOSPHOTRANSFERASE-RELATED-RELATED"/>
    <property type="match status" value="1"/>
</dbReference>
<accession>A0A837ZU45</accession>
<feature type="domain" description="Aminoglycoside phosphotransferase" evidence="1">
    <location>
        <begin position="54"/>
        <end position="259"/>
    </location>
</feature>
<protein>
    <submittedName>
        <fullName evidence="2">Aminoglycoside phosphotransferase family protein</fullName>
    </submittedName>
</protein>
<dbReference type="AlphaFoldDB" id="A0A837ZU45"/>
<dbReference type="InterPro" id="IPR051678">
    <property type="entry name" value="AGP_Transferase"/>
</dbReference>
<dbReference type="Gene3D" id="3.90.1200.10">
    <property type="match status" value="1"/>
</dbReference>
<organism evidence="2 3">
    <name type="scientific">Haloechinothrix aidingensis</name>
    <dbReference type="NCBI Taxonomy" id="2752311"/>
    <lineage>
        <taxon>Bacteria</taxon>
        <taxon>Bacillati</taxon>
        <taxon>Actinomycetota</taxon>
        <taxon>Actinomycetes</taxon>
        <taxon>Pseudonocardiales</taxon>
        <taxon>Pseudonocardiaceae</taxon>
        <taxon>Haloechinothrix</taxon>
    </lineage>
</organism>
<dbReference type="Pfam" id="PF01636">
    <property type="entry name" value="APH"/>
    <property type="match status" value="1"/>
</dbReference>
<proteinExistence type="predicted"/>
<evidence type="ECO:0000259" key="1">
    <source>
        <dbReference type="Pfam" id="PF01636"/>
    </source>
</evidence>
<dbReference type="Proteomes" id="UP000582974">
    <property type="component" value="Unassembled WGS sequence"/>
</dbReference>
<comment type="caution">
    <text evidence="2">The sequence shown here is derived from an EMBL/GenBank/DDBJ whole genome shotgun (WGS) entry which is preliminary data.</text>
</comment>
<keyword evidence="3" id="KW-1185">Reference proteome</keyword>
<dbReference type="PANTHER" id="PTHR21310:SF40">
    <property type="entry name" value="AMINOGLYCOSIDE PHOSPHOTRANSFERASE DOMAIN-CONTAINING PROTEIN-RELATED"/>
    <property type="match status" value="1"/>
</dbReference>
<dbReference type="EMBL" id="JACCKD010000001">
    <property type="protein sequence ID" value="MBA0124106.1"/>
    <property type="molecule type" value="Genomic_DNA"/>
</dbReference>
<dbReference type="SUPFAM" id="SSF56112">
    <property type="entry name" value="Protein kinase-like (PK-like)"/>
    <property type="match status" value="1"/>
</dbReference>
<gene>
    <name evidence="2" type="ORF">H0B56_00950</name>
</gene>
<evidence type="ECO:0000313" key="3">
    <source>
        <dbReference type="Proteomes" id="UP000582974"/>
    </source>
</evidence>
<dbReference type="InterPro" id="IPR011009">
    <property type="entry name" value="Kinase-like_dom_sf"/>
</dbReference>
<sequence length="313" mass="34527">MTLWSASTISTQPSRSGVRRARFTREKLDEALAAVCARLGLDHRGARLVRFTNNAVYALESAPAVVRIVGSHGLRHRVYKVVAVARHLAAHGVPAVRLYPGFEQPIVVGQYLATVWRKVEESERTATAGELGKLLSGMHSLPVPPHIPQWNPLDDVQARIADAEELDDRDRRFLQDHCASVRDALGRLEFPLATALVHGDAHAGNVLVGADGPVLCDFDSASVGPPEWDLVPLAVGVLRFGDSMADYRALADAFGFDVMAWEGFDVLRAARELKLTTSVLPILRSKPDVRAELHRRLADLRDGRSGTRWERYR</sequence>
<evidence type="ECO:0000313" key="2">
    <source>
        <dbReference type="EMBL" id="MBA0124106.1"/>
    </source>
</evidence>
<name>A0A837ZU45_9PSEU</name>
<keyword evidence="2" id="KW-0808">Transferase</keyword>